<dbReference type="EMBL" id="CP111015">
    <property type="protein sequence ID" value="WAR02118.1"/>
    <property type="molecule type" value="Genomic_DNA"/>
</dbReference>
<gene>
    <name evidence="1" type="ORF">MAR_008676</name>
</gene>
<reference evidence="1" key="1">
    <citation type="submission" date="2022-11" db="EMBL/GenBank/DDBJ databases">
        <title>Centuries of genome instability and evolution in soft-shell clam transmissible cancer (bioRxiv).</title>
        <authorList>
            <person name="Hart S.F.M."/>
            <person name="Yonemitsu M.A."/>
            <person name="Giersch R.M."/>
            <person name="Beal B.F."/>
            <person name="Arriagada G."/>
            <person name="Davis B.W."/>
            <person name="Ostrander E.A."/>
            <person name="Goff S.P."/>
            <person name="Metzger M.J."/>
        </authorList>
    </citation>
    <scope>NUCLEOTIDE SEQUENCE</scope>
    <source>
        <strain evidence="1">MELC-2E11</strain>
        <tissue evidence="1">Siphon/mantle</tissue>
    </source>
</reference>
<evidence type="ECO:0000313" key="1">
    <source>
        <dbReference type="EMBL" id="WAR02118.1"/>
    </source>
</evidence>
<protein>
    <submittedName>
        <fullName evidence="1">Uncharacterized protein</fullName>
    </submittedName>
</protein>
<organism evidence="1 2">
    <name type="scientific">Mya arenaria</name>
    <name type="common">Soft-shell clam</name>
    <dbReference type="NCBI Taxonomy" id="6604"/>
    <lineage>
        <taxon>Eukaryota</taxon>
        <taxon>Metazoa</taxon>
        <taxon>Spiralia</taxon>
        <taxon>Lophotrochozoa</taxon>
        <taxon>Mollusca</taxon>
        <taxon>Bivalvia</taxon>
        <taxon>Autobranchia</taxon>
        <taxon>Heteroconchia</taxon>
        <taxon>Euheterodonta</taxon>
        <taxon>Imparidentia</taxon>
        <taxon>Neoheterodontei</taxon>
        <taxon>Myida</taxon>
        <taxon>Myoidea</taxon>
        <taxon>Myidae</taxon>
        <taxon>Mya</taxon>
    </lineage>
</organism>
<accession>A0ABY7DWL2</accession>
<evidence type="ECO:0000313" key="2">
    <source>
        <dbReference type="Proteomes" id="UP001164746"/>
    </source>
</evidence>
<dbReference type="Proteomes" id="UP001164746">
    <property type="component" value="Chromosome 4"/>
</dbReference>
<dbReference type="Gene3D" id="1.20.910.10">
    <property type="entry name" value="Heme oxygenase-like"/>
    <property type="match status" value="1"/>
</dbReference>
<proteinExistence type="predicted"/>
<name>A0ABY7DWL2_MYAAR</name>
<keyword evidence="2" id="KW-1185">Reference proteome</keyword>
<dbReference type="InterPro" id="IPR016084">
    <property type="entry name" value="Haem_Oase-like_multi-hlx"/>
</dbReference>
<sequence>MSSYTNMVPRQTHIELYNLTFEKGNFGVYTKWVQENFSPDSSGVTKYETLINNAEAQGVINRNEALEVYTKSMMGEVNFFDSIKTM</sequence>